<dbReference type="Pfam" id="PF01494">
    <property type="entry name" value="FAD_binding_3"/>
    <property type="match status" value="2"/>
</dbReference>
<dbReference type="SUPFAM" id="SSF51905">
    <property type="entry name" value="FAD/NAD(P)-binding domain"/>
    <property type="match status" value="1"/>
</dbReference>
<dbReference type="Gene3D" id="3.50.50.60">
    <property type="entry name" value="FAD/NAD(P)-binding domain"/>
    <property type="match status" value="1"/>
</dbReference>
<feature type="transmembrane region" description="Helical" evidence="5">
    <location>
        <begin position="449"/>
        <end position="470"/>
    </location>
</feature>
<dbReference type="GO" id="GO:0071949">
    <property type="term" value="F:FAD binding"/>
    <property type="evidence" value="ECO:0007669"/>
    <property type="project" value="InterPro"/>
</dbReference>
<evidence type="ECO:0000256" key="1">
    <source>
        <dbReference type="ARBA" id="ARBA00007992"/>
    </source>
</evidence>
<comment type="similarity">
    <text evidence="1">Belongs to the paxM FAD-dependent monooxygenase family.</text>
</comment>
<dbReference type="PANTHER" id="PTHR47356:SF2">
    <property type="entry name" value="FAD-BINDING DOMAIN-CONTAINING PROTEIN-RELATED"/>
    <property type="match status" value="1"/>
</dbReference>
<feature type="transmembrane region" description="Helical" evidence="5">
    <location>
        <begin position="566"/>
        <end position="585"/>
    </location>
</feature>
<dbReference type="EMBL" id="JAWWNJ010000004">
    <property type="protein sequence ID" value="KAK7057609.1"/>
    <property type="molecule type" value="Genomic_DNA"/>
</dbReference>
<name>A0AAW0DX13_9AGAR</name>
<accession>A0AAW0DX13</accession>
<dbReference type="PANTHER" id="PTHR47356">
    <property type="entry name" value="FAD-DEPENDENT MONOOXYGENASE ASQG-RELATED"/>
    <property type="match status" value="1"/>
</dbReference>
<evidence type="ECO:0000256" key="2">
    <source>
        <dbReference type="ARBA" id="ARBA00022630"/>
    </source>
</evidence>
<dbReference type="AlphaFoldDB" id="A0AAW0DX13"/>
<proteinExistence type="inferred from homology"/>
<feature type="domain" description="FAD-binding" evidence="6">
    <location>
        <begin position="299"/>
        <end position="348"/>
    </location>
</feature>
<organism evidence="7 8">
    <name type="scientific">Favolaschia claudopus</name>
    <dbReference type="NCBI Taxonomy" id="2862362"/>
    <lineage>
        <taxon>Eukaryota</taxon>
        <taxon>Fungi</taxon>
        <taxon>Dikarya</taxon>
        <taxon>Basidiomycota</taxon>
        <taxon>Agaricomycotina</taxon>
        <taxon>Agaricomycetes</taxon>
        <taxon>Agaricomycetidae</taxon>
        <taxon>Agaricales</taxon>
        <taxon>Marasmiineae</taxon>
        <taxon>Mycenaceae</taxon>
        <taxon>Favolaschia</taxon>
    </lineage>
</organism>
<feature type="transmembrane region" description="Helical" evidence="5">
    <location>
        <begin position="685"/>
        <end position="703"/>
    </location>
</feature>
<dbReference type="Proteomes" id="UP001362999">
    <property type="component" value="Unassembled WGS sequence"/>
</dbReference>
<feature type="domain" description="FAD-binding" evidence="6">
    <location>
        <begin position="9"/>
        <end position="174"/>
    </location>
</feature>
<gene>
    <name evidence="7" type="ORF">R3P38DRAFT_3252696</name>
</gene>
<evidence type="ECO:0000259" key="6">
    <source>
        <dbReference type="Pfam" id="PF01494"/>
    </source>
</evidence>
<keyword evidence="5" id="KW-1133">Transmembrane helix</keyword>
<dbReference type="PRINTS" id="PR00420">
    <property type="entry name" value="RNGMNOXGNASE"/>
</dbReference>
<evidence type="ECO:0000256" key="3">
    <source>
        <dbReference type="ARBA" id="ARBA00022827"/>
    </source>
</evidence>
<dbReference type="InterPro" id="IPR036188">
    <property type="entry name" value="FAD/NAD-bd_sf"/>
</dbReference>
<keyword evidence="5" id="KW-0472">Membrane</keyword>
<comment type="caution">
    <text evidence="7">The sequence shown here is derived from an EMBL/GenBank/DDBJ whole genome shotgun (WGS) entry which is preliminary data.</text>
</comment>
<sequence length="757" mass="83194">MENQKHNFKVLIAGGSIAGLALANMLEQVGIDFLVLEAYPEIAPQVGASIGFFPNGCRILDQIGCYDGVRGKLDEELEELFYNSQQGIPLSCIPHAGQHFVERHGYGIIFIDRQMAIDVFYKKLKDNSKVLVNKRVETVTPLADGVQVTMADGSTYVGDILVGADGVHSTVRQEMWRLGEQLAPGRFPKSDKTEVPCDYHCMFGISKGVVGLNKSSTQTVLGKNNSYLVIDGPGSRSYWFLFEKNEKTLRGMDTEIRRKFSDEEKQKMAERHWNDPVTPKVTFGDLYKNNMSAVLTAIPEYVNTNWHLDRVTIVGDAVHKFNPISGQGGNNALETTATLTTELYNMLQSIPAGQRPSSADIAAAFKRVQDSRRIPVTQAVDISHQQQSIFACENPVFGVLARIIPFLGAEGTFEKFADAAIPARRLPMLQMPSRPRFEPYYDELPAKPLGGLPFALSLLTVTGILGRLVYLATHRTEKTLLTFTGNDTTLFDPVQSAYFLPLVLIWTLESYRHTNAVSFVGLPIAFGIASQLLGIGVIAPLYFLLSALGNARNLYTRAIGRPVPMSVARTILPIVLLAYTTPSLLSVGSLADVLPTFLPRAYVPISVAVLTYAAKTLSSRPDAFQMYRKTDVKYLRTAYTVAFLLSAAAHVALFLLPKGQLSDIFTTPSPLQVDLSLLLAQTNDFALFAVASALYSLHSVFELRRTGYARTGQALTAAVAVLAGIPLVGPAAVYAAVWSWRERVWSQDVNIQGRKDN</sequence>
<keyword evidence="8" id="KW-1185">Reference proteome</keyword>
<keyword evidence="4" id="KW-0560">Oxidoreductase</keyword>
<evidence type="ECO:0000313" key="8">
    <source>
        <dbReference type="Proteomes" id="UP001362999"/>
    </source>
</evidence>
<feature type="transmembrane region" description="Helical" evidence="5">
    <location>
        <begin position="634"/>
        <end position="656"/>
    </location>
</feature>
<evidence type="ECO:0000256" key="4">
    <source>
        <dbReference type="ARBA" id="ARBA00023002"/>
    </source>
</evidence>
<dbReference type="InterPro" id="IPR002938">
    <property type="entry name" value="FAD-bd"/>
</dbReference>
<evidence type="ECO:0000313" key="7">
    <source>
        <dbReference type="EMBL" id="KAK7057609.1"/>
    </source>
</evidence>
<feature type="transmembrane region" description="Helical" evidence="5">
    <location>
        <begin position="520"/>
        <end position="545"/>
    </location>
</feature>
<protein>
    <submittedName>
        <fullName evidence="7">Monooxygenase FAD-binding protein</fullName>
    </submittedName>
</protein>
<feature type="transmembrane region" description="Helical" evidence="5">
    <location>
        <begin position="715"/>
        <end position="737"/>
    </location>
</feature>
<dbReference type="GO" id="GO:0004497">
    <property type="term" value="F:monooxygenase activity"/>
    <property type="evidence" value="ECO:0007669"/>
    <property type="project" value="UniProtKB-KW"/>
</dbReference>
<keyword evidence="7" id="KW-0503">Monooxygenase</keyword>
<feature type="transmembrane region" description="Helical" evidence="5">
    <location>
        <begin position="597"/>
        <end position="614"/>
    </location>
</feature>
<evidence type="ECO:0000256" key="5">
    <source>
        <dbReference type="SAM" id="Phobius"/>
    </source>
</evidence>
<keyword evidence="2" id="KW-0285">Flavoprotein</keyword>
<feature type="transmembrane region" description="Helical" evidence="5">
    <location>
        <begin position="490"/>
        <end position="508"/>
    </location>
</feature>
<keyword evidence="5" id="KW-0812">Transmembrane</keyword>
<keyword evidence="3" id="KW-0274">FAD</keyword>
<dbReference type="InterPro" id="IPR050562">
    <property type="entry name" value="FAD_mOase_fung"/>
</dbReference>
<reference evidence="7 8" key="1">
    <citation type="journal article" date="2024" name="J Genomics">
        <title>Draft genome sequencing and assembly of Favolaschia claudopus CIRM-BRFM 2984 isolated from oak limbs.</title>
        <authorList>
            <person name="Navarro D."/>
            <person name="Drula E."/>
            <person name="Chaduli D."/>
            <person name="Cazenave R."/>
            <person name="Ahrendt S."/>
            <person name="Wang J."/>
            <person name="Lipzen A."/>
            <person name="Daum C."/>
            <person name="Barry K."/>
            <person name="Grigoriev I.V."/>
            <person name="Favel A."/>
            <person name="Rosso M.N."/>
            <person name="Martin F."/>
        </authorList>
    </citation>
    <scope>NUCLEOTIDE SEQUENCE [LARGE SCALE GENOMIC DNA]</scope>
    <source>
        <strain evidence="7 8">CIRM-BRFM 2984</strain>
    </source>
</reference>